<gene>
    <name evidence="1" type="ORF">SAMN02745133_02212</name>
</gene>
<dbReference type="Proteomes" id="UP000184148">
    <property type="component" value="Unassembled WGS sequence"/>
</dbReference>
<sequence length="127" mass="14706">MYSFYMRYYKKTPNKTVFTEGMNRIGRIYIPHQLKSRLGIVDEILVQLDTDKKYLPPGGYVTSLKINKEYEACVRFSENLNELGEIGYVYVRREVLDALGVDNQLAMRIVPYDITRQKEGALIETAG</sequence>
<accession>A0A1M5A898</accession>
<dbReference type="EMBL" id="FQUY01000016">
    <property type="protein sequence ID" value="SHF26520.1"/>
    <property type="molecule type" value="Genomic_DNA"/>
</dbReference>
<evidence type="ECO:0000313" key="2">
    <source>
        <dbReference type="Proteomes" id="UP000184148"/>
    </source>
</evidence>
<reference evidence="2" key="1">
    <citation type="submission" date="2016-11" db="EMBL/GenBank/DDBJ databases">
        <authorList>
            <person name="Varghese N."/>
            <person name="Submissions S."/>
        </authorList>
    </citation>
    <scope>NUCLEOTIDE SEQUENCE [LARGE SCALE GENOMIC DNA]</scope>
    <source>
        <strain evidence="2">DSM 12395</strain>
    </source>
</reference>
<dbReference type="RefSeq" id="WP_073239448.1">
    <property type="nucleotide sequence ID" value="NZ_FQUY01000016.1"/>
</dbReference>
<protein>
    <submittedName>
        <fullName evidence="1">Uncharacterized protein</fullName>
    </submittedName>
</protein>
<name>A0A1M5A898_9FIRM</name>
<dbReference type="OrthoDB" id="1786588at2"/>
<proteinExistence type="predicted"/>
<dbReference type="STRING" id="1121429.SAMN02745133_02212"/>
<keyword evidence="2" id="KW-1185">Reference proteome</keyword>
<dbReference type="AlphaFoldDB" id="A0A1M5A898"/>
<organism evidence="1 2">
    <name type="scientific">Desulforamulus putei DSM 12395</name>
    <dbReference type="NCBI Taxonomy" id="1121429"/>
    <lineage>
        <taxon>Bacteria</taxon>
        <taxon>Bacillati</taxon>
        <taxon>Bacillota</taxon>
        <taxon>Clostridia</taxon>
        <taxon>Eubacteriales</taxon>
        <taxon>Peptococcaceae</taxon>
        <taxon>Desulforamulus</taxon>
    </lineage>
</organism>
<evidence type="ECO:0000313" key="1">
    <source>
        <dbReference type="EMBL" id="SHF26520.1"/>
    </source>
</evidence>